<protein>
    <submittedName>
        <fullName evidence="2">Uncharacterized protein</fullName>
    </submittedName>
</protein>
<sequence length="99" mass="11404">MAGMRIICISTVRLWLLLLLLHWTSITVGRIVHTVDGVTLWTDSRSVLNIHKTVEIIQLVAVLLLLLLLLLLFVEEHVFLLLHHRTLVLLLLLIDRRTS</sequence>
<evidence type="ECO:0000313" key="2">
    <source>
        <dbReference type="EMBL" id="MBW72461.1"/>
    </source>
</evidence>
<keyword evidence="1" id="KW-1133">Transmembrane helix</keyword>
<feature type="transmembrane region" description="Helical" evidence="1">
    <location>
        <begin position="53"/>
        <end position="74"/>
    </location>
</feature>
<dbReference type="AlphaFoldDB" id="A0A2M4D4N1"/>
<dbReference type="EMBL" id="GGFL01008283">
    <property type="protein sequence ID" value="MBW72461.1"/>
    <property type="molecule type" value="Transcribed_RNA"/>
</dbReference>
<accession>A0A2M4D4N1</accession>
<name>A0A2M4D4N1_ANODA</name>
<evidence type="ECO:0000256" key="1">
    <source>
        <dbReference type="SAM" id="Phobius"/>
    </source>
</evidence>
<reference evidence="2" key="1">
    <citation type="submission" date="2018-01" db="EMBL/GenBank/DDBJ databases">
        <title>An insight into the sialome of Amazonian anophelines.</title>
        <authorList>
            <person name="Ribeiro J.M."/>
            <person name="Scarpassa V."/>
            <person name="Calvo E."/>
        </authorList>
    </citation>
    <scope>NUCLEOTIDE SEQUENCE</scope>
</reference>
<keyword evidence="1" id="KW-0472">Membrane</keyword>
<organism evidence="2">
    <name type="scientific">Anopheles darlingi</name>
    <name type="common">Mosquito</name>
    <dbReference type="NCBI Taxonomy" id="43151"/>
    <lineage>
        <taxon>Eukaryota</taxon>
        <taxon>Metazoa</taxon>
        <taxon>Ecdysozoa</taxon>
        <taxon>Arthropoda</taxon>
        <taxon>Hexapoda</taxon>
        <taxon>Insecta</taxon>
        <taxon>Pterygota</taxon>
        <taxon>Neoptera</taxon>
        <taxon>Endopterygota</taxon>
        <taxon>Diptera</taxon>
        <taxon>Nematocera</taxon>
        <taxon>Culicoidea</taxon>
        <taxon>Culicidae</taxon>
        <taxon>Anophelinae</taxon>
        <taxon>Anopheles</taxon>
    </lineage>
</organism>
<keyword evidence="1" id="KW-0812">Transmembrane</keyword>
<proteinExistence type="predicted"/>